<dbReference type="InterPro" id="IPR042128">
    <property type="entry name" value="NuoE_dom"/>
</dbReference>
<dbReference type="SUPFAM" id="SSF52833">
    <property type="entry name" value="Thioredoxin-like"/>
    <property type="match status" value="1"/>
</dbReference>
<evidence type="ECO:0000313" key="10">
    <source>
        <dbReference type="EMBL" id="PWN31132.1"/>
    </source>
</evidence>
<dbReference type="PANTHER" id="PTHR10371">
    <property type="entry name" value="NADH DEHYDROGENASE UBIQUINONE FLAVOPROTEIN 2, MITOCHONDRIAL"/>
    <property type="match status" value="1"/>
</dbReference>
<dbReference type="RefSeq" id="XP_025365744.1">
    <property type="nucleotide sequence ID" value="XM_025505351.1"/>
</dbReference>
<dbReference type="CDD" id="cd03064">
    <property type="entry name" value="TRX_Fd_NuoE"/>
    <property type="match status" value="1"/>
</dbReference>
<comment type="cofactor">
    <cofactor evidence="8">
        <name>[2Fe-2S] cluster</name>
        <dbReference type="ChEBI" id="CHEBI:190135"/>
    </cofactor>
</comment>
<dbReference type="Proteomes" id="UP000245884">
    <property type="component" value="Unassembled WGS sequence"/>
</dbReference>
<dbReference type="FunFam" id="3.40.30.10:FF:000022">
    <property type="entry name" value="NADH dehydrogenase flavoprotein 2, mitochondrial"/>
    <property type="match status" value="1"/>
</dbReference>
<evidence type="ECO:0000256" key="8">
    <source>
        <dbReference type="ARBA" id="ARBA00034078"/>
    </source>
</evidence>
<dbReference type="GO" id="GO:0098796">
    <property type="term" value="C:membrane protein complex"/>
    <property type="evidence" value="ECO:0007669"/>
    <property type="project" value="UniProtKB-ARBA"/>
</dbReference>
<dbReference type="EMBL" id="KZ819662">
    <property type="protein sequence ID" value="PWN31132.1"/>
    <property type="molecule type" value="Genomic_DNA"/>
</dbReference>
<feature type="binding site" evidence="9">
    <location>
        <position position="196"/>
    </location>
    <ligand>
        <name>[2Fe-2S] cluster</name>
        <dbReference type="ChEBI" id="CHEBI:190135"/>
    </ligand>
</feature>
<dbReference type="AlphaFoldDB" id="A0A316V0X9"/>
<keyword evidence="11" id="KW-1185">Reference proteome</keyword>
<dbReference type="InterPro" id="IPR002023">
    <property type="entry name" value="NuoE-like"/>
</dbReference>
<evidence type="ECO:0000256" key="5">
    <source>
        <dbReference type="ARBA" id="ARBA00023004"/>
    </source>
</evidence>
<dbReference type="NCBIfam" id="TIGR01958">
    <property type="entry name" value="nuoE_fam"/>
    <property type="match status" value="1"/>
</dbReference>
<dbReference type="GO" id="GO:1902494">
    <property type="term" value="C:catalytic complex"/>
    <property type="evidence" value="ECO:0007669"/>
    <property type="project" value="UniProtKB-ARBA"/>
</dbReference>
<keyword evidence="5 9" id="KW-0408">Iron</keyword>
<dbReference type="GO" id="GO:0006120">
    <property type="term" value="P:mitochondrial electron transport, NADH to ubiquinone"/>
    <property type="evidence" value="ECO:0007669"/>
    <property type="project" value="UniProtKB-ARBA"/>
</dbReference>
<feature type="binding site" evidence="9">
    <location>
        <position position="145"/>
    </location>
    <ligand>
        <name>[2Fe-2S] cluster</name>
        <dbReference type="ChEBI" id="CHEBI:190135"/>
    </ligand>
</feature>
<dbReference type="PROSITE" id="PS01099">
    <property type="entry name" value="COMPLEX1_24K"/>
    <property type="match status" value="1"/>
</dbReference>
<sequence length="266" mass="28850">MSLRAAASSALRGATRSSRGVVASSSSARAISTSAPRASDSIFVHRDTDYNNPSIPFKFNDQMLAQAKEIISHYPPQYKKAAVIPLLDLGQRQNSGWTSISVMNYVAELLEMPRMRVYEVASFYTMFNREPVGKYFIQLCTTTPCALRGASPGFSSFVQPGESILETMVSHLGIKPGQTTKDGMFTLLEVECLGACANAPMAQVNDFFYEDLTPETTRKLLDDLKAGKVVKAGPQGGVRHTSEAATGRTALTSKPTGTEVFRADFA</sequence>
<dbReference type="GO" id="GO:0051537">
    <property type="term" value="F:2 iron, 2 sulfur cluster binding"/>
    <property type="evidence" value="ECO:0007669"/>
    <property type="project" value="UniProtKB-KW"/>
</dbReference>
<dbReference type="PIRSF" id="PIRSF000216">
    <property type="entry name" value="NADH_DH_24kDa"/>
    <property type="match status" value="1"/>
</dbReference>
<dbReference type="InterPro" id="IPR041921">
    <property type="entry name" value="NuoE_N"/>
</dbReference>
<comment type="similarity">
    <text evidence="1">Belongs to the complex I 24 kDa subunit family.</text>
</comment>
<name>A0A316V0X9_9BASI</name>
<dbReference type="InterPro" id="IPR036249">
    <property type="entry name" value="Thioredoxin-like_sf"/>
</dbReference>
<evidence type="ECO:0000256" key="4">
    <source>
        <dbReference type="ARBA" id="ARBA00022967"/>
    </source>
</evidence>
<accession>A0A316V0X9</accession>
<dbReference type="PANTHER" id="PTHR10371:SF3">
    <property type="entry name" value="NADH DEHYDROGENASE [UBIQUINONE] FLAVOPROTEIN 2, MITOCHONDRIAL"/>
    <property type="match status" value="1"/>
</dbReference>
<keyword evidence="4" id="KW-1278">Translocase</keyword>
<dbReference type="GO" id="GO:0008137">
    <property type="term" value="F:NADH dehydrogenase (ubiquinone) activity"/>
    <property type="evidence" value="ECO:0007669"/>
    <property type="project" value="UniProtKB-ARBA"/>
</dbReference>
<evidence type="ECO:0000256" key="6">
    <source>
        <dbReference type="ARBA" id="ARBA00023014"/>
    </source>
</evidence>
<dbReference type="Gene3D" id="1.10.10.1590">
    <property type="entry name" value="NADH-quinone oxidoreductase subunit E"/>
    <property type="match status" value="1"/>
</dbReference>
<dbReference type="OrthoDB" id="10254187at2759"/>
<evidence type="ECO:0000313" key="11">
    <source>
        <dbReference type="Proteomes" id="UP000245884"/>
    </source>
</evidence>
<reference evidence="10 11" key="1">
    <citation type="journal article" date="2018" name="Mol. Biol. Evol.">
        <title>Broad Genomic Sampling Reveals a Smut Pathogenic Ancestry of the Fungal Clade Ustilaginomycotina.</title>
        <authorList>
            <person name="Kijpornyongpan T."/>
            <person name="Mondo S.J."/>
            <person name="Barry K."/>
            <person name="Sandor L."/>
            <person name="Lee J."/>
            <person name="Lipzen A."/>
            <person name="Pangilinan J."/>
            <person name="LaButti K."/>
            <person name="Hainaut M."/>
            <person name="Henrissat B."/>
            <person name="Grigoriev I.V."/>
            <person name="Spatafora J.W."/>
            <person name="Aime M.C."/>
        </authorList>
    </citation>
    <scope>NUCLEOTIDE SEQUENCE [LARGE SCALE GENOMIC DNA]</scope>
    <source>
        <strain evidence="10 11">MCA 5214</strain>
    </source>
</reference>
<dbReference type="FunFam" id="1.10.10.1590:FF:000001">
    <property type="entry name" value="NADH-quinone oxidoreductase subunit E"/>
    <property type="match status" value="1"/>
</dbReference>
<keyword evidence="3 9" id="KW-0479">Metal-binding</keyword>
<evidence type="ECO:0000256" key="1">
    <source>
        <dbReference type="ARBA" id="ARBA00010643"/>
    </source>
</evidence>
<dbReference type="GO" id="GO:0046872">
    <property type="term" value="F:metal ion binding"/>
    <property type="evidence" value="ECO:0007669"/>
    <property type="project" value="UniProtKB-KW"/>
</dbReference>
<evidence type="ECO:0000256" key="7">
    <source>
        <dbReference type="ARBA" id="ARBA00023027"/>
    </source>
</evidence>
<dbReference type="Pfam" id="PF01257">
    <property type="entry name" value="2Fe-2S_thioredx"/>
    <property type="match status" value="1"/>
</dbReference>
<dbReference type="GO" id="GO:0005743">
    <property type="term" value="C:mitochondrial inner membrane"/>
    <property type="evidence" value="ECO:0007669"/>
    <property type="project" value="UniProtKB-ARBA"/>
</dbReference>
<keyword evidence="7" id="KW-0520">NAD</keyword>
<evidence type="ECO:0000256" key="2">
    <source>
        <dbReference type="ARBA" id="ARBA00022714"/>
    </source>
</evidence>
<organism evidence="10 11">
    <name type="scientific">Jaminaea rosea</name>
    <dbReference type="NCBI Taxonomy" id="1569628"/>
    <lineage>
        <taxon>Eukaryota</taxon>
        <taxon>Fungi</taxon>
        <taxon>Dikarya</taxon>
        <taxon>Basidiomycota</taxon>
        <taxon>Ustilaginomycotina</taxon>
        <taxon>Exobasidiomycetes</taxon>
        <taxon>Microstromatales</taxon>
        <taxon>Microstromatales incertae sedis</taxon>
        <taxon>Jaminaea</taxon>
    </lineage>
</organism>
<keyword evidence="6 9" id="KW-0411">Iron-sulfur</keyword>
<dbReference type="GeneID" id="37027174"/>
<feature type="binding site" evidence="9">
    <location>
        <position position="140"/>
    </location>
    <ligand>
        <name>[2Fe-2S] cluster</name>
        <dbReference type="ChEBI" id="CHEBI:190135"/>
    </ligand>
</feature>
<dbReference type="GO" id="GO:0016491">
    <property type="term" value="F:oxidoreductase activity"/>
    <property type="evidence" value="ECO:0007669"/>
    <property type="project" value="InterPro"/>
</dbReference>
<feature type="binding site" evidence="9">
    <location>
        <position position="192"/>
    </location>
    <ligand>
        <name>[2Fe-2S] cluster</name>
        <dbReference type="ChEBI" id="CHEBI:190135"/>
    </ligand>
</feature>
<dbReference type="Gene3D" id="3.40.30.10">
    <property type="entry name" value="Glutaredoxin"/>
    <property type="match status" value="1"/>
</dbReference>
<gene>
    <name evidence="10" type="ORF">BDZ90DRAFT_230126</name>
</gene>
<proteinExistence type="inferred from homology"/>
<protein>
    <submittedName>
        <fullName evidence="10">NdufV2, NADH dehydrogenase 24 kd subunit</fullName>
    </submittedName>
</protein>
<keyword evidence="2 9" id="KW-0001">2Fe-2S</keyword>
<comment type="cofactor">
    <cofactor evidence="9">
        <name>[2Fe-2S] cluster</name>
        <dbReference type="ChEBI" id="CHEBI:190135"/>
    </cofactor>
    <text evidence="9">Binds 1 [2Fe-2S] cluster.</text>
</comment>
<evidence type="ECO:0000256" key="3">
    <source>
        <dbReference type="ARBA" id="ARBA00022723"/>
    </source>
</evidence>
<evidence type="ECO:0000256" key="9">
    <source>
        <dbReference type="PIRSR" id="PIRSR000216-1"/>
    </source>
</evidence>
<dbReference type="STRING" id="1569628.A0A316V0X9"/>